<dbReference type="SUPFAM" id="SSF50129">
    <property type="entry name" value="GroES-like"/>
    <property type="match status" value="1"/>
</dbReference>
<comment type="caution">
    <text evidence="1">The sequence shown here is derived from an EMBL/GenBank/DDBJ whole genome shotgun (WGS) entry which is preliminary data.</text>
</comment>
<dbReference type="EC" id="1.1.1.14" evidence="1"/>
<keyword evidence="1" id="KW-0560">Oxidoreductase</keyword>
<accession>A0A2S3U870</accession>
<dbReference type="EMBL" id="NKCZ01000082">
    <property type="protein sequence ID" value="POD87138.1"/>
    <property type="molecule type" value="Genomic_DNA"/>
</dbReference>
<dbReference type="Proteomes" id="UP000236990">
    <property type="component" value="Unassembled WGS sequence"/>
</dbReference>
<dbReference type="InterPro" id="IPR011032">
    <property type="entry name" value="GroES-like_sf"/>
</dbReference>
<protein>
    <submittedName>
        <fullName evidence="1">L-iditol 2-dehydrogenase</fullName>
        <ecNumber evidence="1">1.1.1.14</ecNumber>
    </submittedName>
</protein>
<dbReference type="Gene3D" id="3.90.180.10">
    <property type="entry name" value="Medium-chain alcohol dehydrogenases, catalytic domain"/>
    <property type="match status" value="1"/>
</dbReference>
<name>A0A2S3U870_LACPN</name>
<sequence>MDALKTKTMEAVVKTEAGYDNMKLKQIPIPEVTGDKVLLKVAYTGICGTDIHTFKGQYANAVTTTCSRP</sequence>
<reference evidence="1 2" key="1">
    <citation type="submission" date="2017-06" db="EMBL/GenBank/DDBJ databases">
        <title>Genome sequence of Lactobacillus plantarum subsp. plantarum strain SRCM101258.</title>
        <authorList>
            <person name="Cho S.H."/>
        </authorList>
    </citation>
    <scope>NUCLEOTIDE SEQUENCE [LARGE SCALE GENOMIC DNA]</scope>
    <source>
        <strain evidence="1 2">SRCM101258</strain>
    </source>
</reference>
<evidence type="ECO:0000313" key="2">
    <source>
        <dbReference type="Proteomes" id="UP000236990"/>
    </source>
</evidence>
<dbReference type="AlphaFoldDB" id="A0A2S3U870"/>
<gene>
    <name evidence="1" type="ORF">S101258_00969</name>
</gene>
<organism evidence="1 2">
    <name type="scientific">Lactiplantibacillus plantarum subsp. plantarum</name>
    <dbReference type="NCBI Taxonomy" id="337330"/>
    <lineage>
        <taxon>Bacteria</taxon>
        <taxon>Bacillati</taxon>
        <taxon>Bacillota</taxon>
        <taxon>Bacilli</taxon>
        <taxon>Lactobacillales</taxon>
        <taxon>Lactobacillaceae</taxon>
        <taxon>Lactiplantibacillus</taxon>
    </lineage>
</organism>
<dbReference type="GO" id="GO:0003939">
    <property type="term" value="F:L-iditol 2-dehydrogenase (NAD+) activity"/>
    <property type="evidence" value="ECO:0007669"/>
    <property type="project" value="UniProtKB-EC"/>
</dbReference>
<evidence type="ECO:0000313" key="1">
    <source>
        <dbReference type="EMBL" id="POD87138.1"/>
    </source>
</evidence>
<proteinExistence type="predicted"/>